<dbReference type="PANTHER" id="PTHR11803">
    <property type="entry name" value="2-IMINOBUTANOATE/2-IMINOPROPANOATE DEAMINASE RIDA"/>
    <property type="match status" value="1"/>
</dbReference>
<dbReference type="Proteomes" id="UP000468735">
    <property type="component" value="Unassembled WGS sequence"/>
</dbReference>
<evidence type="ECO:0000256" key="2">
    <source>
        <dbReference type="SAM" id="SignalP"/>
    </source>
</evidence>
<dbReference type="EMBL" id="WBMT01000013">
    <property type="protein sequence ID" value="KAB2345728.1"/>
    <property type="molecule type" value="Genomic_DNA"/>
</dbReference>
<evidence type="ECO:0000313" key="3">
    <source>
        <dbReference type="EMBL" id="KAB2345728.1"/>
    </source>
</evidence>
<dbReference type="InterPro" id="IPR035959">
    <property type="entry name" value="RutC-like_sf"/>
</dbReference>
<keyword evidence="4" id="KW-1185">Reference proteome</keyword>
<evidence type="ECO:0008006" key="5">
    <source>
        <dbReference type="Google" id="ProtNLM"/>
    </source>
</evidence>
<sequence>MTVRRILIGGFVTVATTALLAAGGGASAAPDKPVRPPRLTEVRPALPPGQTNPSIANGVATGALVATYTSSGLGPRDANPAAPAGTPERYIDFPGGTLPPGVSTTEAQAINVLKQITDNLKVQGLTPKDVISMRAYLSNPPGAAAADFAGWNRAYRQFFANTDLATGKAIDVPLGSAAPAPPMFVNPARPSRVTIEIENLPVPGWLVEVEVVAAFRHR</sequence>
<evidence type="ECO:0000313" key="4">
    <source>
        <dbReference type="Proteomes" id="UP000468735"/>
    </source>
</evidence>
<proteinExistence type="predicted"/>
<dbReference type="PANTHER" id="PTHR11803:SF59">
    <property type="entry name" value="ENDORIBONUCLEASE"/>
    <property type="match status" value="1"/>
</dbReference>
<dbReference type="GO" id="GO:0005829">
    <property type="term" value="C:cytosol"/>
    <property type="evidence" value="ECO:0007669"/>
    <property type="project" value="TreeGrafter"/>
</dbReference>
<dbReference type="OrthoDB" id="9803101at2"/>
<organism evidence="3 4">
    <name type="scientific">Actinomadura rudentiformis</name>
    <dbReference type="NCBI Taxonomy" id="359158"/>
    <lineage>
        <taxon>Bacteria</taxon>
        <taxon>Bacillati</taxon>
        <taxon>Actinomycetota</taxon>
        <taxon>Actinomycetes</taxon>
        <taxon>Streptosporangiales</taxon>
        <taxon>Thermomonosporaceae</taxon>
        <taxon>Actinomadura</taxon>
    </lineage>
</organism>
<name>A0A6H9YM46_9ACTN</name>
<accession>A0A6H9YM46</accession>
<protein>
    <recommendedName>
        <fullName evidence="5">RidA family protein</fullName>
    </recommendedName>
</protein>
<keyword evidence="2" id="KW-0732">Signal</keyword>
<comment type="caution">
    <text evidence="3">The sequence shown here is derived from an EMBL/GenBank/DDBJ whole genome shotgun (WGS) entry which is preliminary data.</text>
</comment>
<dbReference type="InterPro" id="IPR006175">
    <property type="entry name" value="YjgF/YER057c/UK114"/>
</dbReference>
<evidence type="ECO:0000256" key="1">
    <source>
        <dbReference type="SAM" id="MobiDB-lite"/>
    </source>
</evidence>
<feature type="region of interest" description="Disordered" evidence="1">
    <location>
        <begin position="24"/>
        <end position="56"/>
    </location>
</feature>
<gene>
    <name evidence="3" type="ORF">F8566_26745</name>
</gene>
<feature type="chain" id="PRO_5026117779" description="RidA family protein" evidence="2">
    <location>
        <begin position="29"/>
        <end position="218"/>
    </location>
</feature>
<dbReference type="AlphaFoldDB" id="A0A6H9YM46"/>
<reference evidence="3 4" key="1">
    <citation type="submission" date="2019-09" db="EMBL/GenBank/DDBJ databases">
        <title>Actinomadura physcomitrii sp. nov., a novel actinomycete isolated from moss [Physcomitrium sphaericum (Ludw) Fuernr].</title>
        <authorList>
            <person name="Zhuang X."/>
            <person name="Liu C."/>
        </authorList>
    </citation>
    <scope>NUCLEOTIDE SEQUENCE [LARGE SCALE GENOMIC DNA]</scope>
    <source>
        <strain evidence="3 4">HMC1</strain>
    </source>
</reference>
<dbReference type="GO" id="GO:0019239">
    <property type="term" value="F:deaminase activity"/>
    <property type="evidence" value="ECO:0007669"/>
    <property type="project" value="TreeGrafter"/>
</dbReference>
<feature type="compositionally biased region" description="Basic and acidic residues" evidence="1">
    <location>
        <begin position="32"/>
        <end position="41"/>
    </location>
</feature>
<dbReference type="Gene3D" id="3.30.1330.40">
    <property type="entry name" value="RutC-like"/>
    <property type="match status" value="1"/>
</dbReference>
<dbReference type="Pfam" id="PF01042">
    <property type="entry name" value="Ribonuc_L-PSP"/>
    <property type="match status" value="1"/>
</dbReference>
<dbReference type="SUPFAM" id="SSF55298">
    <property type="entry name" value="YjgF-like"/>
    <property type="match status" value="1"/>
</dbReference>
<feature type="signal peptide" evidence="2">
    <location>
        <begin position="1"/>
        <end position="28"/>
    </location>
</feature>